<evidence type="ECO:0000313" key="2">
    <source>
        <dbReference type="Proteomes" id="UP000319769"/>
    </source>
</evidence>
<comment type="caution">
    <text evidence="1">The sequence shown here is derived from an EMBL/GenBank/DDBJ whole genome shotgun (WGS) entry which is preliminary data.</text>
</comment>
<protein>
    <submittedName>
        <fullName evidence="1">DUF2332 family protein</fullName>
    </submittedName>
</protein>
<proteinExistence type="predicted"/>
<dbReference type="Pfam" id="PF10094">
    <property type="entry name" value="DUF2332"/>
    <property type="match status" value="1"/>
</dbReference>
<organism evidence="1 2">
    <name type="scientific">Amycolatopsis acidicola</name>
    <dbReference type="NCBI Taxonomy" id="2596893"/>
    <lineage>
        <taxon>Bacteria</taxon>
        <taxon>Bacillati</taxon>
        <taxon>Actinomycetota</taxon>
        <taxon>Actinomycetes</taxon>
        <taxon>Pseudonocardiales</taxon>
        <taxon>Pseudonocardiaceae</taxon>
        <taxon>Amycolatopsis</taxon>
    </lineage>
</organism>
<gene>
    <name evidence="1" type="ORF">FPZ12_033360</name>
</gene>
<dbReference type="AlphaFoldDB" id="A0A5N0USQ4"/>
<dbReference type="OrthoDB" id="8899077at2"/>
<keyword evidence="2" id="KW-1185">Reference proteome</keyword>
<evidence type="ECO:0000313" key="1">
    <source>
        <dbReference type="EMBL" id="KAA9153873.1"/>
    </source>
</evidence>
<sequence>MTGRVARIYTHFAEVEAPAKSRIYAELAAQVAREPRLLGFLAELPPEKWQPNLFFSAVQYLCGPIPDWPWFRARFTDRADEIRDVMLTHRTQTNEPARCATLLPALAQLPQPLALLEVGASAGLCLQPDRYGYDYGRVTIPGPLTLSCTANDATPLPSKVPEVVWRAGLDLDPVDVTSADDCAWLDALIWPGEEERRPRLRKALEIAAQEPPPVRRGDLRADFASLASEAPKDATLVVFHTAVLVYVQDAAERAAFAESVRDAGAVWLANEASTAIPGVEIEDRPADYLLARDGRPLAWAESHGNWVNWL</sequence>
<dbReference type="RefSeq" id="WP_144754339.1">
    <property type="nucleotide sequence ID" value="NZ_VMNW02000071.1"/>
</dbReference>
<dbReference type="InterPro" id="IPR011200">
    <property type="entry name" value="UCP012608"/>
</dbReference>
<dbReference type="EMBL" id="VMNW02000071">
    <property type="protein sequence ID" value="KAA9153873.1"/>
    <property type="molecule type" value="Genomic_DNA"/>
</dbReference>
<reference evidence="1" key="1">
    <citation type="submission" date="2019-09" db="EMBL/GenBank/DDBJ databases">
        <authorList>
            <person name="Teo W.F.A."/>
            <person name="Duangmal K."/>
        </authorList>
    </citation>
    <scope>NUCLEOTIDE SEQUENCE [LARGE SCALE GENOMIC DNA]</scope>
    <source>
        <strain evidence="1">K81G1</strain>
    </source>
</reference>
<name>A0A5N0USQ4_9PSEU</name>
<accession>A0A5N0USQ4</accession>
<dbReference type="Proteomes" id="UP000319769">
    <property type="component" value="Unassembled WGS sequence"/>
</dbReference>